<feature type="compositionally biased region" description="Low complexity" evidence="1">
    <location>
        <begin position="230"/>
        <end position="262"/>
    </location>
</feature>
<organism evidence="2 3">
    <name type="scientific">Homarus americanus</name>
    <name type="common">American lobster</name>
    <dbReference type="NCBI Taxonomy" id="6706"/>
    <lineage>
        <taxon>Eukaryota</taxon>
        <taxon>Metazoa</taxon>
        <taxon>Ecdysozoa</taxon>
        <taxon>Arthropoda</taxon>
        <taxon>Crustacea</taxon>
        <taxon>Multicrustacea</taxon>
        <taxon>Malacostraca</taxon>
        <taxon>Eumalacostraca</taxon>
        <taxon>Eucarida</taxon>
        <taxon>Decapoda</taxon>
        <taxon>Pleocyemata</taxon>
        <taxon>Astacidea</taxon>
        <taxon>Nephropoidea</taxon>
        <taxon>Nephropidae</taxon>
        <taxon>Homarus</taxon>
    </lineage>
</organism>
<keyword evidence="3" id="KW-1185">Reference proteome</keyword>
<dbReference type="EMBL" id="JAHLQT010013238">
    <property type="protein sequence ID" value="KAG7170976.1"/>
    <property type="molecule type" value="Genomic_DNA"/>
</dbReference>
<feature type="compositionally biased region" description="Low complexity" evidence="1">
    <location>
        <begin position="114"/>
        <end position="123"/>
    </location>
</feature>
<feature type="compositionally biased region" description="Basic and acidic residues" evidence="1">
    <location>
        <begin position="685"/>
        <end position="700"/>
    </location>
</feature>
<feature type="compositionally biased region" description="Polar residues" evidence="1">
    <location>
        <begin position="31"/>
        <end position="51"/>
    </location>
</feature>
<feature type="compositionally biased region" description="Basic and acidic residues" evidence="1">
    <location>
        <begin position="988"/>
        <end position="1009"/>
    </location>
</feature>
<reference evidence="2" key="1">
    <citation type="journal article" date="2021" name="Sci. Adv.">
        <title>The American lobster genome reveals insights on longevity, neural, and immune adaptations.</title>
        <authorList>
            <person name="Polinski J.M."/>
            <person name="Zimin A.V."/>
            <person name="Clark K.F."/>
            <person name="Kohn A.B."/>
            <person name="Sadowski N."/>
            <person name="Timp W."/>
            <person name="Ptitsyn A."/>
            <person name="Khanna P."/>
            <person name="Romanova D.Y."/>
            <person name="Williams P."/>
            <person name="Greenwood S.J."/>
            <person name="Moroz L.L."/>
            <person name="Walt D.R."/>
            <person name="Bodnar A.G."/>
        </authorList>
    </citation>
    <scope>NUCLEOTIDE SEQUENCE</scope>
    <source>
        <strain evidence="2">GMGI-L3</strain>
    </source>
</reference>
<feature type="compositionally biased region" description="Polar residues" evidence="1">
    <location>
        <begin position="199"/>
        <end position="210"/>
    </location>
</feature>
<feature type="compositionally biased region" description="Low complexity" evidence="1">
    <location>
        <begin position="297"/>
        <end position="314"/>
    </location>
</feature>
<evidence type="ECO:0000313" key="3">
    <source>
        <dbReference type="Proteomes" id="UP000747542"/>
    </source>
</evidence>
<feature type="compositionally biased region" description="Pro residues" evidence="1">
    <location>
        <begin position="286"/>
        <end position="296"/>
    </location>
</feature>
<feature type="region of interest" description="Disordered" evidence="1">
    <location>
        <begin position="1077"/>
        <end position="1113"/>
    </location>
</feature>
<evidence type="ECO:0000256" key="1">
    <source>
        <dbReference type="SAM" id="MobiDB-lite"/>
    </source>
</evidence>
<dbReference type="Proteomes" id="UP000747542">
    <property type="component" value="Unassembled WGS sequence"/>
</dbReference>
<feature type="compositionally biased region" description="Polar residues" evidence="1">
    <location>
        <begin position="702"/>
        <end position="719"/>
    </location>
</feature>
<feature type="region of interest" description="Disordered" evidence="1">
    <location>
        <begin position="452"/>
        <end position="665"/>
    </location>
</feature>
<feature type="region of interest" description="Disordered" evidence="1">
    <location>
        <begin position="1"/>
        <end position="362"/>
    </location>
</feature>
<sequence>MRTTGIRSAPNPAPRTNVGAGGTPVPLPRTKFNNVTAPQEPSTDQLTSTTEEQPRLPNKYTSVTLEIISDHCLPRTQSSEQDDTREVQKSGGTRRSGDGELKSPEVRSLRNALSPVISRSRPFVSPPPKPPRTYSHKVSPLQETTHHRMAPQVPKSKPPQPPTCPKPNVIPPRPKLMDVLYRPSPTQAAASSPMIRGRLNSNQVSNQTPKPESPYGGKRSSGQANITTTSQAPAGSPSVSSQVSGVALTSQAAAASTQPSQSKVADSNRGLSAAQPKSRHSVVVVPPRPTVAPPSAPSSAHSRSHSQSMISSRPNARPAIPSRPTDAQVPATNGKDRNSRTQLNITGATSRPRRTSASRVVDEGPVCSPTEFQDYCTEVFKRTKTAKELMAKRRHVQAASEYQAALTAIDRVLRAQVLSLTHDEHTRQKLFHLQQEVFLSRKETLNGFSDAQAAVSTPRELSTDTPAPGAPPSYDDVIREDRSRSHGTTPTVSREPYPQYETPTLSARQSAQRRSAAVYREPQVSWGDRRRDARTTTVYPASQASLILPPPPRTTRPRSSSFTRDQRGVEILVDVSADMSRPPTTPQSAPITLPFQPLVPTRVSLPRPKSSYHPSQDLFVPETSTKQPEDKSISQATSSHKSCESPAAKPRTCNKTSETSSGDSGLFPLYSEVLEHQAKALQKIEEHRRTGVSTRPEKPKRSCSTTCPSWGSPGSLSKTITDHVNKDDVNKTSLAGGDSPAGTKGAADYMTRLTPAVSSNSNIIDPFLTVDPFPPVDPNTEKNYPDFAKGSSLTSAVPINSDASLNAIPKIIKTENKEDSPQTPVKPTVGAATVGPAGDAGASGDIVSAAARKVGHVPSRPPRDLYHGGSDPLGESILDALDFAVTPTASHQKVSPQKSKGTMASRCYSEDTLLDCSYNTLENFIDSSKRMAGSRASIIEEFDPLVLPSPGQESSRSSVREKNKKYAVETPVKAEEVIYDDHVKPKTIKSKLEKEEHKEDNSMKAQRGEEDSDVFLPEEGAVAADGYQHTDAGVDDLPGYYESDETITSPNYTSGVGESSLSSTGSCTSWPADYIKNSSWSPPPVTPPSAGALGEDNYSSWSSDHEEPDTPPTGAGFLHQKSVREYGAPDKIFCVEGGGSGRWSTEGGAMGVIAYRDLLKIREGVKIFFIHNDGVVTSPWNRPFLAASKDTNCSWFVGEGVVLRVGNNLWSCRLHSKSTLVLHTLSGVYMFKDAAGKPDCMAVGVRIPSQVRKVQHQLLANILNENTLLEDERPTGITKAISQGALSAATRMNQFVEEKSMTTNKAFIRKNSIRALKGVSRRLNRVAERTGSTMTVSLGWAAVMDLCTITSLYVTLLTIIQSHTVNVLEPSVFVCVMWHRDMDETVNVKLDEVSYFYQFNFYSISAVISLG</sequence>
<accession>A0A8J5N1C7</accession>
<evidence type="ECO:0000313" key="2">
    <source>
        <dbReference type="EMBL" id="KAG7170976.1"/>
    </source>
</evidence>
<proteinExistence type="predicted"/>
<feature type="compositionally biased region" description="Polar residues" evidence="1">
    <location>
        <begin position="535"/>
        <end position="545"/>
    </location>
</feature>
<feature type="region of interest" description="Disordered" evidence="1">
    <location>
        <begin position="685"/>
        <end position="721"/>
    </location>
</feature>
<protein>
    <submittedName>
        <fullName evidence="2">Uncharacterized protein</fullName>
    </submittedName>
</protein>
<feature type="region of interest" description="Disordered" evidence="1">
    <location>
        <begin position="813"/>
        <end position="837"/>
    </location>
</feature>
<feature type="compositionally biased region" description="Polar residues" evidence="1">
    <location>
        <begin position="220"/>
        <end position="229"/>
    </location>
</feature>
<comment type="caution">
    <text evidence="2">The sequence shown here is derived from an EMBL/GenBank/DDBJ whole genome shotgun (WGS) entry which is preliminary data.</text>
</comment>
<feature type="compositionally biased region" description="Pro residues" evidence="1">
    <location>
        <begin position="156"/>
        <end position="174"/>
    </location>
</feature>
<feature type="compositionally biased region" description="Basic and acidic residues" evidence="1">
    <location>
        <begin position="95"/>
        <end position="108"/>
    </location>
</feature>
<feature type="region of interest" description="Disordered" evidence="1">
    <location>
        <begin position="988"/>
        <end position="1011"/>
    </location>
</feature>
<feature type="compositionally biased region" description="Polar residues" evidence="1">
    <location>
        <begin position="653"/>
        <end position="663"/>
    </location>
</feature>
<gene>
    <name evidence="2" type="ORF">Hamer_G012550</name>
</gene>
<name>A0A8J5N1C7_HOMAM</name>
<feature type="compositionally biased region" description="Low complexity" evidence="1">
    <location>
        <begin position="506"/>
        <end position="517"/>
    </location>
</feature>